<feature type="transmembrane region" description="Helical" evidence="1">
    <location>
        <begin position="83"/>
        <end position="102"/>
    </location>
</feature>
<gene>
    <name evidence="2" type="ORF">GQ671_10845</name>
</gene>
<dbReference type="RefSeq" id="WP_160656925.1">
    <property type="nucleotide sequence ID" value="NZ_JBHRWU010000001.1"/>
</dbReference>
<comment type="caution">
    <text evidence="2">The sequence shown here is derived from an EMBL/GenBank/DDBJ whole genome shotgun (WGS) entry which is preliminary data.</text>
</comment>
<name>A0A6N8U623_9STAP</name>
<feature type="transmembrane region" description="Helical" evidence="1">
    <location>
        <begin position="6"/>
        <end position="22"/>
    </location>
</feature>
<dbReference type="AlphaFoldDB" id="A0A6N8U623"/>
<keyword evidence="1" id="KW-0812">Transmembrane</keyword>
<evidence type="ECO:0000256" key="1">
    <source>
        <dbReference type="SAM" id="Phobius"/>
    </source>
</evidence>
<organism evidence="2 3">
    <name type="scientific">Salinicoccus hispanicus</name>
    <dbReference type="NCBI Taxonomy" id="157225"/>
    <lineage>
        <taxon>Bacteria</taxon>
        <taxon>Bacillati</taxon>
        <taxon>Bacillota</taxon>
        <taxon>Bacilli</taxon>
        <taxon>Bacillales</taxon>
        <taxon>Staphylococcaceae</taxon>
        <taxon>Salinicoccus</taxon>
    </lineage>
</organism>
<feature type="transmembrane region" description="Helical" evidence="1">
    <location>
        <begin position="54"/>
        <end position="71"/>
    </location>
</feature>
<dbReference type="NCBIfam" id="NF038247">
    <property type="entry name" value="memb_stab_MspA"/>
    <property type="match status" value="1"/>
</dbReference>
<reference evidence="2 3" key="1">
    <citation type="submission" date="2019-12" db="EMBL/GenBank/DDBJ databases">
        <title>Salinicoccus cyprini sp. nov., isolated from gastro-intestinal tract of mirror carp, Cyprinus carpio var. specularis, collected from Gobind Sagar Reservoir, Himachal Pradesh, India.</title>
        <authorList>
            <person name="Talwar C."/>
            <person name="Singh A.K."/>
            <person name="Lal R."/>
            <person name="Negi R.K."/>
        </authorList>
    </citation>
    <scope>NUCLEOTIDE SEQUENCE [LARGE SCALE GENOMIC DNA]</scope>
    <source>
        <strain evidence="2 3">J-82</strain>
    </source>
</reference>
<evidence type="ECO:0008006" key="4">
    <source>
        <dbReference type="Google" id="ProtNLM"/>
    </source>
</evidence>
<dbReference type="OrthoDB" id="2390179at2"/>
<proteinExistence type="predicted"/>
<evidence type="ECO:0000313" key="2">
    <source>
        <dbReference type="EMBL" id="MXQ51761.1"/>
    </source>
</evidence>
<protein>
    <recommendedName>
        <fullName evidence="4">DUF1516 family protein</fullName>
    </recommendedName>
</protein>
<keyword evidence="1" id="KW-1133">Transmembrane helix</keyword>
<dbReference type="Proteomes" id="UP000436284">
    <property type="component" value="Unassembled WGS sequence"/>
</dbReference>
<dbReference type="InterPro" id="IPR053572">
    <property type="entry name" value="MspA"/>
</dbReference>
<keyword evidence="1" id="KW-0472">Membrane</keyword>
<sequence length="104" mass="11428">MILTILMMLLYLVVSAATILFERSRILDILRLIAGIAFMLIMTATALNTPNPDGTLIFALAACLLISVEITGFKEAKGDRARLFMVHAFTLMISAVLIIMLLTQ</sequence>
<feature type="transmembrane region" description="Helical" evidence="1">
    <location>
        <begin position="29"/>
        <end position="48"/>
    </location>
</feature>
<accession>A0A6N8U623</accession>
<dbReference type="EMBL" id="WUUK01000004">
    <property type="protein sequence ID" value="MXQ51761.1"/>
    <property type="molecule type" value="Genomic_DNA"/>
</dbReference>
<keyword evidence="3" id="KW-1185">Reference proteome</keyword>
<evidence type="ECO:0000313" key="3">
    <source>
        <dbReference type="Proteomes" id="UP000436284"/>
    </source>
</evidence>